<dbReference type="InterPro" id="IPR029071">
    <property type="entry name" value="Ubiquitin-like_domsf"/>
</dbReference>
<evidence type="ECO:0000259" key="1">
    <source>
        <dbReference type="PROSITE" id="PS50053"/>
    </source>
</evidence>
<dbReference type="SUPFAM" id="SSF54236">
    <property type="entry name" value="Ubiquitin-like"/>
    <property type="match status" value="3"/>
</dbReference>
<dbReference type="Gramene" id="rna11813">
    <property type="protein sequence ID" value="RHN75584.1"/>
    <property type="gene ID" value="gene11813"/>
</dbReference>
<dbReference type="PANTHER" id="PTHR10621:SF0">
    <property type="entry name" value="UV EXCISION REPAIR PROTEIN RAD23"/>
    <property type="match status" value="1"/>
</dbReference>
<comment type="caution">
    <text evidence="2">The sequence shown here is derived from an EMBL/GenBank/DDBJ whole genome shotgun (WGS) entry which is preliminary data.</text>
</comment>
<evidence type="ECO:0000313" key="2">
    <source>
        <dbReference type="EMBL" id="RHN75584.1"/>
    </source>
</evidence>
<dbReference type="AlphaFoldDB" id="A0A396JER5"/>
<dbReference type="Gene3D" id="3.10.20.90">
    <property type="entry name" value="Phosphatidylinositol 3-kinase Catalytic Subunit, Chain A, domain 1"/>
    <property type="match status" value="3"/>
</dbReference>
<reference evidence="2" key="1">
    <citation type="journal article" date="2018" name="Nat. Plants">
        <title>Whole-genome landscape of Medicago truncatula symbiotic genes.</title>
        <authorList>
            <person name="Pecrix Y."/>
            <person name="Gamas P."/>
            <person name="Carrere S."/>
        </authorList>
    </citation>
    <scope>NUCLEOTIDE SEQUENCE</scope>
    <source>
        <tissue evidence="2">Leaves</tissue>
    </source>
</reference>
<dbReference type="CDD" id="cd17039">
    <property type="entry name" value="Ubl_ubiquitin_like"/>
    <property type="match status" value="3"/>
</dbReference>
<organism evidence="2">
    <name type="scientific">Medicago truncatula</name>
    <name type="common">Barrel medic</name>
    <name type="synonym">Medicago tribuloides</name>
    <dbReference type="NCBI Taxonomy" id="3880"/>
    <lineage>
        <taxon>Eukaryota</taxon>
        <taxon>Viridiplantae</taxon>
        <taxon>Streptophyta</taxon>
        <taxon>Embryophyta</taxon>
        <taxon>Tracheophyta</taxon>
        <taxon>Spermatophyta</taxon>
        <taxon>Magnoliopsida</taxon>
        <taxon>eudicotyledons</taxon>
        <taxon>Gunneridae</taxon>
        <taxon>Pentapetalae</taxon>
        <taxon>rosids</taxon>
        <taxon>fabids</taxon>
        <taxon>Fabales</taxon>
        <taxon>Fabaceae</taxon>
        <taxon>Papilionoideae</taxon>
        <taxon>50 kb inversion clade</taxon>
        <taxon>NPAAA clade</taxon>
        <taxon>Hologalegina</taxon>
        <taxon>IRL clade</taxon>
        <taxon>Trifolieae</taxon>
        <taxon>Medicago</taxon>
    </lineage>
</organism>
<dbReference type="Pfam" id="PF00240">
    <property type="entry name" value="ubiquitin"/>
    <property type="match status" value="3"/>
</dbReference>
<dbReference type="InterPro" id="IPR000626">
    <property type="entry name" value="Ubiquitin-like_dom"/>
</dbReference>
<proteinExistence type="predicted"/>
<gene>
    <name evidence="2" type="ORF">MtrunA17_Chr2g0322851</name>
</gene>
<dbReference type="PANTHER" id="PTHR10621">
    <property type="entry name" value="UV EXCISION REPAIR PROTEIN RAD23"/>
    <property type="match status" value="1"/>
</dbReference>
<feature type="domain" description="Ubiquitin-like" evidence="1">
    <location>
        <begin position="198"/>
        <end position="270"/>
    </location>
</feature>
<dbReference type="EMBL" id="PSQE01000002">
    <property type="protein sequence ID" value="RHN75584.1"/>
    <property type="molecule type" value="Genomic_DNA"/>
</dbReference>
<dbReference type="SMART" id="SM00213">
    <property type="entry name" value="UBQ"/>
    <property type="match status" value="3"/>
</dbReference>
<accession>A0A396JER5</accession>
<dbReference type="PROSITE" id="PS50053">
    <property type="entry name" value="UBIQUITIN_2"/>
    <property type="match status" value="3"/>
</dbReference>
<protein>
    <recommendedName>
        <fullName evidence="1">Ubiquitin-like domain-containing protein</fullName>
    </recommendedName>
</protein>
<feature type="domain" description="Ubiquitin-like" evidence="1">
    <location>
        <begin position="30"/>
        <end position="89"/>
    </location>
</feature>
<name>A0A396JER5_MEDTR</name>
<sequence>MLFVDIYPKTDQSFSSSFPFSNQRIVGSIMRIIIATEINQFFIEVGTLETVLEIKRKIEQIHAIPVAYQILTVCGFELLDGLDMEDYPIVSEGTKIDLTIKPMEPHIIHHPNKMQITVKFSARLINIEVDKTDTVHSLKEKIHIIDNTPIKSMKLFFLGRELNEDFRNLNEYGIREFSEIIVFLKTTNRTKEPPTRKLSFVLQTSSSLLNAATIPLEMKDTSTVNDLKQLLLSRKILPVDDYLFIHRQRIMRDSCSLRWHGVENGDQLYVFKGTVSRSGLLLFVTFRIKS</sequence>
<feature type="domain" description="Ubiquitin-like" evidence="1">
    <location>
        <begin position="114"/>
        <end position="189"/>
    </location>
</feature>
<dbReference type="Proteomes" id="UP000265566">
    <property type="component" value="Chromosome 2"/>
</dbReference>